<dbReference type="Gene3D" id="3.40.50.12240">
    <property type="match status" value="1"/>
</dbReference>
<dbReference type="InterPro" id="IPR004100">
    <property type="entry name" value="ATPase_F1/V1/A1_a/bsu_N"/>
</dbReference>
<keyword evidence="18" id="KW-0966">Cell projection</keyword>
<dbReference type="AlphaFoldDB" id="A0A7V5PRH9"/>
<evidence type="ECO:0000259" key="17">
    <source>
        <dbReference type="SMART" id="SM00382"/>
    </source>
</evidence>
<comment type="subunit">
    <text evidence="15">F-type ATPases have 2 components, CF(1) - the catalytic core - and CF(0) - the membrane proton channel. CF(1) has five subunits: alpha(3), beta(3), gamma(1), delta(1), epsilon(1). CF(0) has four main subunits: a(1), b(1), b'(1) and c(9-12).</text>
</comment>
<dbReference type="InterPro" id="IPR022425">
    <property type="entry name" value="FliI_clade2"/>
</dbReference>
<dbReference type="InterPro" id="IPR005714">
    <property type="entry name" value="ATPase_T3SS_FliI/YscN"/>
</dbReference>
<keyword evidence="10" id="KW-1278">Translocase</keyword>
<dbReference type="InterPro" id="IPR027417">
    <property type="entry name" value="P-loop_NTPase"/>
</dbReference>
<keyword evidence="13" id="KW-0139">CF(1)</keyword>
<evidence type="ECO:0000256" key="10">
    <source>
        <dbReference type="ARBA" id="ARBA00022967"/>
    </source>
</evidence>
<evidence type="ECO:0000256" key="1">
    <source>
        <dbReference type="ARBA" id="ARBA00004370"/>
    </source>
</evidence>
<name>A0A7V5PRH9_CALAY</name>
<dbReference type="CDD" id="cd01136">
    <property type="entry name" value="ATPase_flagellum-secretory_path_III"/>
    <property type="match status" value="1"/>
</dbReference>
<dbReference type="GO" id="GO:0045259">
    <property type="term" value="C:proton-transporting ATP synthase complex"/>
    <property type="evidence" value="ECO:0007669"/>
    <property type="project" value="UniProtKB-KW"/>
</dbReference>
<keyword evidence="11" id="KW-0406">Ion transport</keyword>
<evidence type="ECO:0000256" key="15">
    <source>
        <dbReference type="ARBA" id="ARBA00026013"/>
    </source>
</evidence>
<dbReference type="GO" id="GO:0016887">
    <property type="term" value="F:ATP hydrolysis activity"/>
    <property type="evidence" value="ECO:0007669"/>
    <property type="project" value="InterPro"/>
</dbReference>
<keyword evidence="7" id="KW-0375">Hydrogen ion transport</keyword>
<dbReference type="Pfam" id="PF00006">
    <property type="entry name" value="ATP-synt_ab"/>
    <property type="match status" value="1"/>
</dbReference>
<dbReference type="InterPro" id="IPR020003">
    <property type="entry name" value="ATPase_a/bsu_AS"/>
</dbReference>
<dbReference type="PANTHER" id="PTHR15184:SF9">
    <property type="entry name" value="SPI-1 TYPE 3 SECRETION SYSTEM ATPASE"/>
    <property type="match status" value="1"/>
</dbReference>
<comment type="similarity">
    <text evidence="3">Belongs to the ATPase alpha/beta chains family.</text>
</comment>
<evidence type="ECO:0000256" key="12">
    <source>
        <dbReference type="ARBA" id="ARBA00023136"/>
    </source>
</evidence>
<dbReference type="Pfam" id="PF18269">
    <property type="entry name" value="T3SS_ATPase_C"/>
    <property type="match status" value="1"/>
</dbReference>
<evidence type="ECO:0000256" key="4">
    <source>
        <dbReference type="ARBA" id="ARBA00022448"/>
    </source>
</evidence>
<evidence type="ECO:0000256" key="11">
    <source>
        <dbReference type="ARBA" id="ARBA00023065"/>
    </source>
</evidence>
<dbReference type="GO" id="GO:0044780">
    <property type="term" value="P:bacterial-type flagellum assembly"/>
    <property type="evidence" value="ECO:0007669"/>
    <property type="project" value="InterPro"/>
</dbReference>
<evidence type="ECO:0000256" key="6">
    <source>
        <dbReference type="ARBA" id="ARBA00022741"/>
    </source>
</evidence>
<comment type="catalytic activity">
    <reaction evidence="16">
        <text>ATP + H2O + cellular proteinSide 1 = ADP + phosphate + cellular proteinSide 2.</text>
        <dbReference type="EC" id="7.4.2.8"/>
    </reaction>
</comment>
<dbReference type="PANTHER" id="PTHR15184">
    <property type="entry name" value="ATP SYNTHASE"/>
    <property type="match status" value="1"/>
</dbReference>
<dbReference type="InterPro" id="IPR000194">
    <property type="entry name" value="ATPase_F1/V1/A1_a/bsu_nucl-bd"/>
</dbReference>
<dbReference type="InterPro" id="IPR050053">
    <property type="entry name" value="ATPase_alpha/beta_chains"/>
</dbReference>
<reference evidence="18" key="1">
    <citation type="journal article" date="2020" name="mSystems">
        <title>Genome- and Community-Level Interaction Insights into Carbon Utilization and Element Cycling Functions of Hydrothermarchaeota in Hydrothermal Sediment.</title>
        <authorList>
            <person name="Zhou Z."/>
            <person name="Liu Y."/>
            <person name="Xu W."/>
            <person name="Pan J."/>
            <person name="Luo Z.H."/>
            <person name="Li M."/>
        </authorList>
    </citation>
    <scope>NUCLEOTIDE SEQUENCE [LARGE SCALE GENOMIC DNA]</scope>
    <source>
        <strain evidence="18">HyVt-527</strain>
    </source>
</reference>
<accession>A0A7V5PRH9</accession>
<sequence length="442" mass="48316">MDRLAEKFVRYSERMEQLSAIRVDGRVSQIAGIVIEATAKTGTIGDVCEIQIPDRKTIRAEIVGFKENKILLMPLGETVGVSPGSRVIRNTQPLSVPVGSQLLGRVIDGLGNPIDGKGPIHTKQFRKVYNMPPDPLKRQRISKPLTTGIRAIDGLVTLGKGQRVGIFAGSGVGKSVLMGMISRFTDAEVNVIALIGERGREVREFIERDLGEDGLKHSVVVVATSDQAATVRIKGALLATTLAEYFRDQGKDVLLLMDSLTRVAMAQREIGLAIGEPPTTKGYTPSVFALMPRLLERAGNGERGSITGLYTVLVEGDDLDEPISDTARSILDGHIVLSRDLATLGHYPAIDVLGSVSRVKTEVIDKEQQQFAQKVLSHLAVYRENEDLINIGAYSAGSNPRLDEALKKIDRINLFLRQDVNERSDFVSTRSRLRELIAEDSD</sequence>
<keyword evidence="18" id="KW-0282">Flagellum</keyword>
<dbReference type="PROSITE" id="PS00152">
    <property type="entry name" value="ATPASE_ALPHA_BETA"/>
    <property type="match status" value="1"/>
</dbReference>
<keyword evidence="4" id="KW-0813">Transport</keyword>
<keyword evidence="8" id="KW-0067">ATP-binding</keyword>
<organism evidence="18">
    <name type="scientific">Caldithrix abyssi</name>
    <dbReference type="NCBI Taxonomy" id="187145"/>
    <lineage>
        <taxon>Bacteria</taxon>
        <taxon>Pseudomonadati</taxon>
        <taxon>Calditrichota</taxon>
        <taxon>Calditrichia</taxon>
        <taxon>Calditrichales</taxon>
        <taxon>Calditrichaceae</taxon>
        <taxon>Caldithrix</taxon>
    </lineage>
</organism>
<dbReference type="NCBIfam" id="TIGR01026">
    <property type="entry name" value="fliI_yscN"/>
    <property type="match status" value="1"/>
</dbReference>
<dbReference type="SMART" id="SM00382">
    <property type="entry name" value="AAA"/>
    <property type="match status" value="1"/>
</dbReference>
<dbReference type="GO" id="GO:0008564">
    <property type="term" value="F:protein-exporting ATPase activity"/>
    <property type="evidence" value="ECO:0007669"/>
    <property type="project" value="UniProtKB-EC"/>
</dbReference>
<evidence type="ECO:0000256" key="7">
    <source>
        <dbReference type="ARBA" id="ARBA00022781"/>
    </source>
</evidence>
<evidence type="ECO:0000256" key="2">
    <source>
        <dbReference type="ARBA" id="ARBA00004496"/>
    </source>
</evidence>
<evidence type="ECO:0000256" key="9">
    <source>
        <dbReference type="ARBA" id="ARBA00022927"/>
    </source>
</evidence>
<keyword evidence="6" id="KW-0547">Nucleotide-binding</keyword>
<feature type="domain" description="AAA+ ATPase" evidence="17">
    <location>
        <begin position="160"/>
        <end position="341"/>
    </location>
</feature>
<keyword evidence="5" id="KW-0963">Cytoplasm</keyword>
<protein>
    <submittedName>
        <fullName evidence="18">Flagellar protein export ATPase FliI</fullName>
    </submittedName>
</protein>
<dbReference type="GO" id="GO:0046933">
    <property type="term" value="F:proton-transporting ATP synthase activity, rotational mechanism"/>
    <property type="evidence" value="ECO:0007669"/>
    <property type="project" value="TreeGrafter"/>
</dbReference>
<keyword evidence="9" id="KW-0653">Protein transport</keyword>
<dbReference type="EMBL" id="DROD01000601">
    <property type="protein sequence ID" value="HHJ53405.1"/>
    <property type="molecule type" value="Genomic_DNA"/>
</dbReference>
<dbReference type="Proteomes" id="UP000886124">
    <property type="component" value="Unassembled WGS sequence"/>
</dbReference>
<evidence type="ECO:0000256" key="14">
    <source>
        <dbReference type="ARBA" id="ARBA00023310"/>
    </source>
</evidence>
<evidence type="ECO:0000256" key="13">
    <source>
        <dbReference type="ARBA" id="ARBA00023196"/>
    </source>
</evidence>
<comment type="subcellular location">
    <subcellularLocation>
        <location evidence="2">Cytoplasm</location>
    </subcellularLocation>
    <subcellularLocation>
        <location evidence="1">Membrane</location>
    </subcellularLocation>
</comment>
<dbReference type="InterPro" id="IPR003593">
    <property type="entry name" value="AAA+_ATPase"/>
</dbReference>
<evidence type="ECO:0000256" key="3">
    <source>
        <dbReference type="ARBA" id="ARBA00008936"/>
    </source>
</evidence>
<dbReference type="GO" id="GO:0030254">
    <property type="term" value="P:protein secretion by the type III secretion system"/>
    <property type="evidence" value="ECO:0007669"/>
    <property type="project" value="InterPro"/>
</dbReference>
<evidence type="ECO:0000256" key="8">
    <source>
        <dbReference type="ARBA" id="ARBA00022840"/>
    </source>
</evidence>
<dbReference type="NCBIfam" id="TIGR03497">
    <property type="entry name" value="FliI_clade2"/>
    <property type="match status" value="1"/>
</dbReference>
<dbReference type="GO" id="GO:0005524">
    <property type="term" value="F:ATP binding"/>
    <property type="evidence" value="ECO:0007669"/>
    <property type="project" value="UniProtKB-KW"/>
</dbReference>
<comment type="caution">
    <text evidence="18">The sequence shown here is derived from an EMBL/GenBank/DDBJ whole genome shotgun (WGS) entry which is preliminary data.</text>
</comment>
<dbReference type="SUPFAM" id="SSF52540">
    <property type="entry name" value="P-loop containing nucleoside triphosphate hydrolases"/>
    <property type="match status" value="1"/>
</dbReference>
<keyword evidence="18" id="KW-0969">Cilium</keyword>
<dbReference type="FunFam" id="3.40.50.12240:FF:000002">
    <property type="entry name" value="Flagellum-specific ATP synthase FliI"/>
    <property type="match status" value="1"/>
</dbReference>
<dbReference type="GO" id="GO:0030257">
    <property type="term" value="C:type III protein secretion system complex"/>
    <property type="evidence" value="ECO:0007669"/>
    <property type="project" value="InterPro"/>
</dbReference>
<evidence type="ECO:0000256" key="5">
    <source>
        <dbReference type="ARBA" id="ARBA00022490"/>
    </source>
</evidence>
<evidence type="ECO:0000313" key="18">
    <source>
        <dbReference type="EMBL" id="HHJ53405.1"/>
    </source>
</evidence>
<dbReference type="GO" id="GO:0005737">
    <property type="term" value="C:cytoplasm"/>
    <property type="evidence" value="ECO:0007669"/>
    <property type="project" value="UniProtKB-SubCell"/>
</dbReference>
<gene>
    <name evidence="18" type="primary">fliI</name>
    <name evidence="18" type="ORF">ENJ89_09445</name>
</gene>
<proteinExistence type="inferred from homology"/>
<dbReference type="InterPro" id="IPR040627">
    <property type="entry name" value="T3SS_ATPase_C"/>
</dbReference>
<dbReference type="GO" id="GO:0071973">
    <property type="term" value="P:bacterial-type flagellum-dependent cell motility"/>
    <property type="evidence" value="ECO:0007669"/>
    <property type="project" value="InterPro"/>
</dbReference>
<dbReference type="Pfam" id="PF02874">
    <property type="entry name" value="ATP-synt_ab_N"/>
    <property type="match status" value="1"/>
</dbReference>
<dbReference type="CDD" id="cd18117">
    <property type="entry name" value="ATP-synt_flagellum-secretory_path_III_N"/>
    <property type="match status" value="1"/>
</dbReference>
<keyword evidence="12" id="KW-0472">Membrane</keyword>
<keyword evidence="14" id="KW-0066">ATP synthesis</keyword>
<evidence type="ECO:0000256" key="16">
    <source>
        <dbReference type="ARBA" id="ARBA00034006"/>
    </source>
</evidence>
<dbReference type="FunFam" id="3.40.50.300:FF:002432">
    <property type="entry name" value="ATP synthase subunit alpha, mitochondrial"/>
    <property type="match status" value="1"/>
</dbReference>